<dbReference type="EMBL" id="JBANQN010000001">
    <property type="protein sequence ID" value="KAK6805892.1"/>
    <property type="molecule type" value="Genomic_DNA"/>
</dbReference>
<evidence type="ECO:0000256" key="1">
    <source>
        <dbReference type="SAM" id="Phobius"/>
    </source>
</evidence>
<keyword evidence="4" id="KW-1185">Reference proteome</keyword>
<keyword evidence="1" id="KW-0472">Membrane</keyword>
<accession>A0AAN8YSC4</accession>
<keyword evidence="1" id="KW-1133">Transmembrane helix</keyword>
<reference evidence="2 4" key="1">
    <citation type="submission" date="2024-02" db="EMBL/GenBank/DDBJ databases">
        <title>de novo genome assembly of Solanum bulbocastanum strain 11H21.</title>
        <authorList>
            <person name="Hosaka A.J."/>
        </authorList>
    </citation>
    <scope>NUCLEOTIDE SEQUENCE [LARGE SCALE GENOMIC DNA]</scope>
    <source>
        <tissue evidence="2">Young leaves</tissue>
    </source>
</reference>
<protein>
    <submittedName>
        <fullName evidence="2">Uncharacterized protein</fullName>
    </submittedName>
</protein>
<evidence type="ECO:0000313" key="4">
    <source>
        <dbReference type="Proteomes" id="UP001371456"/>
    </source>
</evidence>
<feature type="transmembrane region" description="Helical" evidence="1">
    <location>
        <begin position="90"/>
        <end position="107"/>
    </location>
</feature>
<keyword evidence="1" id="KW-0812">Transmembrane</keyword>
<sequence length="154" mass="18046">MSPLNEEAGYLLYWTGLRMRMKIRIHHRDLPMMDHLKAMMMGTGRVMTLMMKALFMLNSFLVRSKLHRLWTRQKMCCIMGEGVSSACEEHLYLVLNCLASLFSCFLYNSCLMNELSKSIYLAFPAQVWPCLFISTYVSLLAGFIYFWEEIKRKG</sequence>
<evidence type="ECO:0000313" key="3">
    <source>
        <dbReference type="EMBL" id="KAK6805892.1"/>
    </source>
</evidence>
<organism evidence="2 4">
    <name type="scientific">Solanum bulbocastanum</name>
    <name type="common">Wild potato</name>
    <dbReference type="NCBI Taxonomy" id="147425"/>
    <lineage>
        <taxon>Eukaryota</taxon>
        <taxon>Viridiplantae</taxon>
        <taxon>Streptophyta</taxon>
        <taxon>Embryophyta</taxon>
        <taxon>Tracheophyta</taxon>
        <taxon>Spermatophyta</taxon>
        <taxon>Magnoliopsida</taxon>
        <taxon>eudicotyledons</taxon>
        <taxon>Gunneridae</taxon>
        <taxon>Pentapetalae</taxon>
        <taxon>asterids</taxon>
        <taxon>lamiids</taxon>
        <taxon>Solanales</taxon>
        <taxon>Solanaceae</taxon>
        <taxon>Solanoideae</taxon>
        <taxon>Solaneae</taxon>
        <taxon>Solanum</taxon>
    </lineage>
</organism>
<dbReference type="EMBL" id="JBANQN010000001">
    <property type="protein sequence ID" value="KAK6805891.1"/>
    <property type="molecule type" value="Genomic_DNA"/>
</dbReference>
<evidence type="ECO:0000313" key="2">
    <source>
        <dbReference type="EMBL" id="KAK6805891.1"/>
    </source>
</evidence>
<dbReference type="AlphaFoldDB" id="A0AAN8YSC4"/>
<comment type="caution">
    <text evidence="2">The sequence shown here is derived from an EMBL/GenBank/DDBJ whole genome shotgun (WGS) entry which is preliminary data.</text>
</comment>
<feature type="transmembrane region" description="Helical" evidence="1">
    <location>
        <begin position="119"/>
        <end position="147"/>
    </location>
</feature>
<gene>
    <name evidence="2" type="ORF">RDI58_003676</name>
    <name evidence="3" type="ORF">RDI58_003677</name>
</gene>
<dbReference type="Proteomes" id="UP001371456">
    <property type="component" value="Unassembled WGS sequence"/>
</dbReference>
<name>A0AAN8YSC4_SOLBU</name>
<proteinExistence type="predicted"/>